<keyword evidence="2" id="KW-1185">Reference proteome</keyword>
<proteinExistence type="predicted"/>
<name>A0A1H9RUT8_9MICO</name>
<sequence length="92" mass="9444">MESITMTNATQISGVGSVCPQTNPIRLAATGAQAQGTRVSTLVSDARGVFGVKVRPAFYAGRVAAAPQTTVLDTVTHNSMDVASLRSGEPPV</sequence>
<dbReference type="RefSeq" id="WP_091756022.1">
    <property type="nucleotide sequence ID" value="NZ_FOHB01000001.1"/>
</dbReference>
<dbReference type="Proteomes" id="UP000199019">
    <property type="component" value="Unassembled WGS sequence"/>
</dbReference>
<dbReference type="AlphaFoldDB" id="A0A1H9RUT8"/>
<gene>
    <name evidence="1" type="ORF">SAMN05216199_1130</name>
</gene>
<organism evidence="1 2">
    <name type="scientific">Pedococcus cremeus</name>
    <dbReference type="NCBI Taxonomy" id="587636"/>
    <lineage>
        <taxon>Bacteria</taxon>
        <taxon>Bacillati</taxon>
        <taxon>Actinomycetota</taxon>
        <taxon>Actinomycetes</taxon>
        <taxon>Micrococcales</taxon>
        <taxon>Intrasporangiaceae</taxon>
        <taxon>Pedococcus</taxon>
    </lineage>
</organism>
<protein>
    <submittedName>
        <fullName evidence="1">Uncharacterized protein</fullName>
    </submittedName>
</protein>
<dbReference type="STRING" id="587636.SAMN05216199_1130"/>
<reference evidence="2" key="1">
    <citation type="submission" date="2016-10" db="EMBL/GenBank/DDBJ databases">
        <authorList>
            <person name="Varghese N."/>
            <person name="Submissions S."/>
        </authorList>
    </citation>
    <scope>NUCLEOTIDE SEQUENCE [LARGE SCALE GENOMIC DNA]</scope>
    <source>
        <strain evidence="2">CGMCC 1.6963</strain>
    </source>
</reference>
<evidence type="ECO:0000313" key="1">
    <source>
        <dbReference type="EMBL" id="SER76476.1"/>
    </source>
</evidence>
<accession>A0A1H9RUT8</accession>
<evidence type="ECO:0000313" key="2">
    <source>
        <dbReference type="Proteomes" id="UP000199019"/>
    </source>
</evidence>
<dbReference type="EMBL" id="FOHB01000001">
    <property type="protein sequence ID" value="SER76476.1"/>
    <property type="molecule type" value="Genomic_DNA"/>
</dbReference>